<evidence type="ECO:0008006" key="3">
    <source>
        <dbReference type="Google" id="ProtNLM"/>
    </source>
</evidence>
<proteinExistence type="predicted"/>
<accession>A0A7J0BIE7</accession>
<protein>
    <recommendedName>
        <fullName evidence="3">DinB-like domain-containing protein</fullName>
    </recommendedName>
</protein>
<reference evidence="1 2" key="1">
    <citation type="submission" date="2020-05" db="EMBL/GenBank/DDBJ databases">
        <title>Draft genome sequence of Desulfovibrio sp. strain HN2T.</title>
        <authorList>
            <person name="Ueno A."/>
            <person name="Tamazawa S."/>
            <person name="Tamamura S."/>
            <person name="Murakami T."/>
            <person name="Kiyama T."/>
            <person name="Inomata H."/>
            <person name="Amano Y."/>
            <person name="Miyakawa K."/>
            <person name="Tamaki H."/>
            <person name="Naganuma T."/>
            <person name="Kaneko K."/>
        </authorList>
    </citation>
    <scope>NUCLEOTIDE SEQUENCE [LARGE SCALE GENOMIC DNA]</scope>
    <source>
        <strain evidence="1 2">HN2</strain>
    </source>
</reference>
<gene>
    <name evidence="1" type="ORF">DSM101010T_13670</name>
</gene>
<dbReference type="Proteomes" id="UP000503840">
    <property type="component" value="Unassembled WGS sequence"/>
</dbReference>
<dbReference type="SUPFAM" id="SSF109854">
    <property type="entry name" value="DinB/YfiT-like putative metalloenzymes"/>
    <property type="match status" value="1"/>
</dbReference>
<dbReference type="EMBL" id="BLVO01000012">
    <property type="protein sequence ID" value="GFM33002.1"/>
    <property type="molecule type" value="Genomic_DNA"/>
</dbReference>
<dbReference type="AlphaFoldDB" id="A0A7J0BIE7"/>
<evidence type="ECO:0000313" key="2">
    <source>
        <dbReference type="Proteomes" id="UP000503840"/>
    </source>
</evidence>
<keyword evidence="2" id="KW-1185">Reference proteome</keyword>
<name>A0A7J0BIE7_9BACT</name>
<organism evidence="1 2">
    <name type="scientific">Desulfovibrio subterraneus</name>
    <dbReference type="NCBI Taxonomy" id="2718620"/>
    <lineage>
        <taxon>Bacteria</taxon>
        <taxon>Pseudomonadati</taxon>
        <taxon>Thermodesulfobacteriota</taxon>
        <taxon>Desulfovibrionia</taxon>
        <taxon>Desulfovibrionales</taxon>
        <taxon>Desulfovibrionaceae</taxon>
        <taxon>Desulfovibrio</taxon>
    </lineage>
</organism>
<sequence length="158" mass="17692">MITSEALFRNAIMDVLRESFHGAGDHGAFLDPGPNGLLAILKSLSAEEASLPIAGASIATHAIHIAFSLDVFNEWIQGIRDTEHSWDKSWEKHEVSTAEWDCLLSQIDRQFLQLERTILQYDEYDAEAVWGSIGTLAHTAFHLGIIQVKADELRKKYT</sequence>
<dbReference type="InterPro" id="IPR034660">
    <property type="entry name" value="DinB/YfiT-like"/>
</dbReference>
<evidence type="ECO:0000313" key="1">
    <source>
        <dbReference type="EMBL" id="GFM33002.1"/>
    </source>
</evidence>
<dbReference type="RefSeq" id="WP_174404651.1">
    <property type="nucleotide sequence ID" value="NZ_BLVO01000012.1"/>
</dbReference>
<comment type="caution">
    <text evidence="1">The sequence shown here is derived from an EMBL/GenBank/DDBJ whole genome shotgun (WGS) entry which is preliminary data.</text>
</comment>